<dbReference type="SUPFAM" id="SSF54909">
    <property type="entry name" value="Dimeric alpha+beta barrel"/>
    <property type="match status" value="1"/>
</dbReference>
<dbReference type="AlphaFoldDB" id="A0A918ILA4"/>
<dbReference type="PANTHER" id="PTHR30154:SF34">
    <property type="entry name" value="TRANSCRIPTIONAL REGULATOR AZLB"/>
    <property type="match status" value="1"/>
</dbReference>
<keyword evidence="2" id="KW-0238">DNA-binding</keyword>
<evidence type="ECO:0000259" key="4">
    <source>
        <dbReference type="PROSITE" id="PS50956"/>
    </source>
</evidence>
<protein>
    <submittedName>
        <fullName evidence="5">AsnC family transcriptional regulator</fullName>
    </submittedName>
</protein>
<keyword evidence="6" id="KW-1185">Reference proteome</keyword>
<keyword evidence="1" id="KW-0805">Transcription regulation</keyword>
<dbReference type="InterPro" id="IPR019887">
    <property type="entry name" value="Tscrpt_reg_AsnC/Lrp_C"/>
</dbReference>
<dbReference type="InterPro" id="IPR011008">
    <property type="entry name" value="Dimeric_a/b-barrel"/>
</dbReference>
<accession>A0A918ILA4</accession>
<dbReference type="RefSeq" id="WP_189632087.1">
    <property type="nucleotide sequence ID" value="NZ_BMYQ01000001.1"/>
</dbReference>
<dbReference type="Pfam" id="PF13404">
    <property type="entry name" value="HTH_AsnC-type"/>
    <property type="match status" value="1"/>
</dbReference>
<name>A0A918ILA4_9RHOB</name>
<reference evidence="5" key="2">
    <citation type="submission" date="2020-09" db="EMBL/GenBank/DDBJ databases">
        <authorList>
            <person name="Sun Q."/>
            <person name="Kim S."/>
        </authorList>
    </citation>
    <scope>NUCLEOTIDE SEQUENCE</scope>
    <source>
        <strain evidence="5">KCTC 23714</strain>
    </source>
</reference>
<dbReference type="SUPFAM" id="SSF46785">
    <property type="entry name" value="Winged helix' DNA-binding domain"/>
    <property type="match status" value="1"/>
</dbReference>
<dbReference type="GO" id="GO:0043565">
    <property type="term" value="F:sequence-specific DNA binding"/>
    <property type="evidence" value="ECO:0007669"/>
    <property type="project" value="InterPro"/>
</dbReference>
<dbReference type="Proteomes" id="UP000628984">
    <property type="component" value="Unassembled WGS sequence"/>
</dbReference>
<dbReference type="SMART" id="SM00344">
    <property type="entry name" value="HTH_ASNC"/>
    <property type="match status" value="1"/>
</dbReference>
<dbReference type="Pfam" id="PF01037">
    <property type="entry name" value="AsnC_trans_reg"/>
    <property type="match status" value="1"/>
</dbReference>
<gene>
    <name evidence="5" type="ORF">GCM10011452_03610</name>
</gene>
<dbReference type="GO" id="GO:0043200">
    <property type="term" value="P:response to amino acid"/>
    <property type="evidence" value="ECO:0007669"/>
    <property type="project" value="TreeGrafter"/>
</dbReference>
<dbReference type="InterPro" id="IPR036388">
    <property type="entry name" value="WH-like_DNA-bd_sf"/>
</dbReference>
<sequence length="143" mass="15793">MDDIDQRMIAELRRDGRASLSELAERLDLSRATVRARLERLTAKGEIAGFTVVTRADVTSAPVRGLMMIGIEGRGGEKIMARLTGLPAVMAVHSTNGKWDLIVELATQTLLELDEVIHRIRNIEGVMTSETNLLLSTRKAGRR</sequence>
<dbReference type="GO" id="GO:0005829">
    <property type="term" value="C:cytosol"/>
    <property type="evidence" value="ECO:0007669"/>
    <property type="project" value="TreeGrafter"/>
</dbReference>
<dbReference type="Gene3D" id="3.30.70.920">
    <property type="match status" value="1"/>
</dbReference>
<proteinExistence type="predicted"/>
<comment type="caution">
    <text evidence="5">The sequence shown here is derived from an EMBL/GenBank/DDBJ whole genome shotgun (WGS) entry which is preliminary data.</text>
</comment>
<evidence type="ECO:0000313" key="5">
    <source>
        <dbReference type="EMBL" id="GGW21771.1"/>
    </source>
</evidence>
<dbReference type="PROSITE" id="PS50956">
    <property type="entry name" value="HTH_ASNC_2"/>
    <property type="match status" value="1"/>
</dbReference>
<dbReference type="PANTHER" id="PTHR30154">
    <property type="entry name" value="LEUCINE-RESPONSIVE REGULATORY PROTEIN"/>
    <property type="match status" value="1"/>
</dbReference>
<evidence type="ECO:0000313" key="6">
    <source>
        <dbReference type="Proteomes" id="UP000628984"/>
    </source>
</evidence>
<dbReference type="InterPro" id="IPR019888">
    <property type="entry name" value="Tscrpt_reg_AsnC-like"/>
</dbReference>
<reference evidence="5" key="1">
    <citation type="journal article" date="2014" name="Int. J. Syst. Evol. Microbiol.">
        <title>Complete genome sequence of Corynebacterium casei LMG S-19264T (=DSM 44701T), isolated from a smear-ripened cheese.</title>
        <authorList>
            <consortium name="US DOE Joint Genome Institute (JGI-PGF)"/>
            <person name="Walter F."/>
            <person name="Albersmeier A."/>
            <person name="Kalinowski J."/>
            <person name="Ruckert C."/>
        </authorList>
    </citation>
    <scope>NUCLEOTIDE SEQUENCE</scope>
    <source>
        <strain evidence="5">KCTC 23714</strain>
    </source>
</reference>
<dbReference type="PRINTS" id="PR00033">
    <property type="entry name" value="HTHASNC"/>
</dbReference>
<dbReference type="Gene3D" id="1.10.10.10">
    <property type="entry name" value="Winged helix-like DNA-binding domain superfamily/Winged helix DNA-binding domain"/>
    <property type="match status" value="1"/>
</dbReference>
<organism evidence="5 6">
    <name type="scientific">Gemmobacter lanyuensis</name>
    <dbReference type="NCBI Taxonomy" id="1054497"/>
    <lineage>
        <taxon>Bacteria</taxon>
        <taxon>Pseudomonadati</taxon>
        <taxon>Pseudomonadota</taxon>
        <taxon>Alphaproteobacteria</taxon>
        <taxon>Rhodobacterales</taxon>
        <taxon>Paracoccaceae</taxon>
        <taxon>Gemmobacter</taxon>
    </lineage>
</organism>
<dbReference type="EMBL" id="BMYQ01000001">
    <property type="protein sequence ID" value="GGW21771.1"/>
    <property type="molecule type" value="Genomic_DNA"/>
</dbReference>
<dbReference type="InterPro" id="IPR000485">
    <property type="entry name" value="AsnC-type_HTH_dom"/>
</dbReference>
<keyword evidence="3" id="KW-0804">Transcription</keyword>
<evidence type="ECO:0000256" key="1">
    <source>
        <dbReference type="ARBA" id="ARBA00023015"/>
    </source>
</evidence>
<evidence type="ECO:0000256" key="3">
    <source>
        <dbReference type="ARBA" id="ARBA00023163"/>
    </source>
</evidence>
<feature type="domain" description="HTH asnC-type" evidence="4">
    <location>
        <begin position="1"/>
        <end position="67"/>
    </location>
</feature>
<evidence type="ECO:0000256" key="2">
    <source>
        <dbReference type="ARBA" id="ARBA00023125"/>
    </source>
</evidence>
<dbReference type="InterPro" id="IPR036390">
    <property type="entry name" value="WH_DNA-bd_sf"/>
</dbReference>